<dbReference type="EMBL" id="LFRF01000020">
    <property type="protein sequence ID" value="KND89138.1"/>
    <property type="molecule type" value="Genomic_DNA"/>
</dbReference>
<dbReference type="OrthoDB" id="3223806at2759"/>
<comment type="caution">
    <text evidence="1">The sequence shown here is derived from an EMBL/GenBank/DDBJ whole genome shotgun (WGS) entry which is preliminary data.</text>
</comment>
<gene>
    <name evidence="1" type="ORF">TOPH_06219</name>
</gene>
<proteinExistence type="predicted"/>
<sequence>MVNEVSASDDSRRIYNILVVEPVQLLPHLRRTQLQLLQDLGQSSIQNIQASVLDLGRYPDGSFSPQAPGLFRLTYADAVAAIGADFSNQPPAVCFHQHRAKALVAGDHRRVLRHGVEYASHVLRTLRNSVASLHDIRCLGKHGVHEPQGMEWQRRGGHVASIDAPFDGLGRQPRQILDGLLDPGLDRMTELVIIGHTGADCLCSRHHTRVLAGAITPYRRRNKPPLDSTLIHLRHNGRVPPAAQIALLVLRLGQHAPRAADVPLLAVSAGFENGECLHRLGRGADERQDLARAVEDGGVDFMAVLDDAIAIDDDEVSVAGGFCHSL</sequence>
<reference evidence="1 2" key="1">
    <citation type="journal article" date="2015" name="BMC Genomics">
        <title>The genome of the truffle-parasite Tolypocladium ophioglossoides and the evolution of antifungal peptaibiotics.</title>
        <authorList>
            <person name="Quandt C.A."/>
            <person name="Bushley K.E."/>
            <person name="Spatafora J.W."/>
        </authorList>
    </citation>
    <scope>NUCLEOTIDE SEQUENCE [LARGE SCALE GENOMIC DNA]</scope>
    <source>
        <strain evidence="1 2">CBS 100239</strain>
    </source>
</reference>
<evidence type="ECO:0000313" key="1">
    <source>
        <dbReference type="EMBL" id="KND89138.1"/>
    </source>
</evidence>
<dbReference type="AlphaFoldDB" id="A0A0L0N4U2"/>
<dbReference type="Proteomes" id="UP000036947">
    <property type="component" value="Unassembled WGS sequence"/>
</dbReference>
<name>A0A0L0N4U2_TOLOC</name>
<accession>A0A0L0N4U2</accession>
<protein>
    <submittedName>
        <fullName evidence="1">Uncharacterized protein</fullName>
    </submittedName>
</protein>
<keyword evidence="2" id="KW-1185">Reference proteome</keyword>
<evidence type="ECO:0000313" key="2">
    <source>
        <dbReference type="Proteomes" id="UP000036947"/>
    </source>
</evidence>
<organism evidence="1 2">
    <name type="scientific">Tolypocladium ophioglossoides (strain CBS 100239)</name>
    <name type="common">Snaketongue truffleclub</name>
    <name type="synonym">Elaphocordyceps ophioglossoides</name>
    <dbReference type="NCBI Taxonomy" id="1163406"/>
    <lineage>
        <taxon>Eukaryota</taxon>
        <taxon>Fungi</taxon>
        <taxon>Dikarya</taxon>
        <taxon>Ascomycota</taxon>
        <taxon>Pezizomycotina</taxon>
        <taxon>Sordariomycetes</taxon>
        <taxon>Hypocreomycetidae</taxon>
        <taxon>Hypocreales</taxon>
        <taxon>Ophiocordycipitaceae</taxon>
        <taxon>Tolypocladium</taxon>
    </lineage>
</organism>